<evidence type="ECO:0000259" key="1">
    <source>
        <dbReference type="PROSITE" id="PS50105"/>
    </source>
</evidence>
<dbReference type="KEGG" id="spu:100893598"/>
<dbReference type="InterPro" id="IPR001660">
    <property type="entry name" value="SAM"/>
</dbReference>
<dbReference type="SMART" id="SM00454">
    <property type="entry name" value="SAM"/>
    <property type="match status" value="1"/>
</dbReference>
<protein>
    <recommendedName>
        <fullName evidence="1">SAM domain-containing protein</fullName>
    </recommendedName>
</protein>
<dbReference type="InterPro" id="IPR013761">
    <property type="entry name" value="SAM/pointed_sf"/>
</dbReference>
<dbReference type="GeneID" id="100893598"/>
<organism evidence="2 3">
    <name type="scientific">Strongylocentrotus purpuratus</name>
    <name type="common">Purple sea urchin</name>
    <dbReference type="NCBI Taxonomy" id="7668"/>
    <lineage>
        <taxon>Eukaryota</taxon>
        <taxon>Metazoa</taxon>
        <taxon>Echinodermata</taxon>
        <taxon>Eleutherozoa</taxon>
        <taxon>Echinozoa</taxon>
        <taxon>Echinoidea</taxon>
        <taxon>Euechinoidea</taxon>
        <taxon>Echinacea</taxon>
        <taxon>Camarodonta</taxon>
        <taxon>Echinidea</taxon>
        <taxon>Strongylocentrotidae</taxon>
        <taxon>Strongylocentrotus</taxon>
    </lineage>
</organism>
<evidence type="ECO:0000313" key="2">
    <source>
        <dbReference type="EnsemblMetazoa" id="XP_030855452"/>
    </source>
</evidence>
<proteinExistence type="predicted"/>
<dbReference type="PANTHER" id="PTHR46829">
    <property type="entry name" value="STERILE ALPHA MOTIF DOMAIN-CONTAINING PROTEIN 15"/>
    <property type="match status" value="1"/>
</dbReference>
<dbReference type="OrthoDB" id="6133291at2759"/>
<evidence type="ECO:0000313" key="3">
    <source>
        <dbReference type="Proteomes" id="UP000007110"/>
    </source>
</evidence>
<dbReference type="OMA" id="QYKACFT"/>
<dbReference type="GO" id="GO:0043539">
    <property type="term" value="F:protein serine/threonine kinase activator activity"/>
    <property type="evidence" value="ECO:0000318"/>
    <property type="project" value="GO_Central"/>
</dbReference>
<accession>A0A7M7PS38</accession>
<name>A0A7M7PS38_STRPU</name>
<dbReference type="Gene3D" id="1.10.150.50">
    <property type="entry name" value="Transcription Factor, Ets-1"/>
    <property type="match status" value="1"/>
</dbReference>
<reference evidence="3" key="1">
    <citation type="submission" date="2015-02" db="EMBL/GenBank/DDBJ databases">
        <title>Genome sequencing for Strongylocentrotus purpuratus.</title>
        <authorList>
            <person name="Murali S."/>
            <person name="Liu Y."/>
            <person name="Vee V."/>
            <person name="English A."/>
            <person name="Wang M."/>
            <person name="Skinner E."/>
            <person name="Han Y."/>
            <person name="Muzny D.M."/>
            <person name="Worley K.C."/>
            <person name="Gibbs R.A."/>
        </authorList>
    </citation>
    <scope>NUCLEOTIDE SEQUENCE</scope>
</reference>
<dbReference type="AlphaFoldDB" id="A0A7M7PS38"/>
<sequence length="134" mass="15436">MAGPGDPICLYWTFDQVADWIAELGFPQYRDCFTSNLITGRKLIIVDASTLPGLGITDFDHIKFIARNIRDMLGVEDPYWNRSISLPHRELKGMYLERKSISGMKADSLTLSKYQKELRRIEIEKELKNLKGLK</sequence>
<feature type="domain" description="SAM" evidence="1">
    <location>
        <begin position="12"/>
        <end position="75"/>
    </location>
</feature>
<reference evidence="2" key="2">
    <citation type="submission" date="2021-01" db="UniProtKB">
        <authorList>
            <consortium name="EnsemblMetazoa"/>
        </authorList>
    </citation>
    <scope>IDENTIFICATION</scope>
</reference>
<dbReference type="PROSITE" id="PS50105">
    <property type="entry name" value="SAM_DOMAIN"/>
    <property type="match status" value="1"/>
</dbReference>
<dbReference type="InParanoid" id="A0A7M7PS38"/>
<dbReference type="SUPFAM" id="SSF47769">
    <property type="entry name" value="SAM/Pointed domain"/>
    <property type="match status" value="1"/>
</dbReference>
<dbReference type="EnsemblMetazoa" id="XM_030999592">
    <property type="protein sequence ID" value="XP_030855452"/>
    <property type="gene ID" value="LOC100893598"/>
</dbReference>
<dbReference type="Pfam" id="PF00536">
    <property type="entry name" value="SAM_1"/>
    <property type="match status" value="1"/>
</dbReference>
<dbReference type="CDD" id="cd09530">
    <property type="entry name" value="SAM_Samd14"/>
    <property type="match status" value="1"/>
</dbReference>
<keyword evidence="3" id="KW-1185">Reference proteome</keyword>
<dbReference type="Proteomes" id="UP000007110">
    <property type="component" value="Unassembled WGS sequence"/>
</dbReference>
<dbReference type="RefSeq" id="XP_030855452.1">
    <property type="nucleotide sequence ID" value="XM_030999592.1"/>
</dbReference>
<dbReference type="PANTHER" id="PTHR46829:SF1">
    <property type="entry name" value="STERILE ALPHA MOTIF DOMAIN-CONTAINING PROTEIN 15"/>
    <property type="match status" value="1"/>
</dbReference>
<dbReference type="GO" id="GO:0007165">
    <property type="term" value="P:signal transduction"/>
    <property type="evidence" value="ECO:0000318"/>
    <property type="project" value="GO_Central"/>
</dbReference>